<comment type="caution">
    <text evidence="1">The sequence shown here is derived from an EMBL/GenBank/DDBJ whole genome shotgun (WGS) entry which is preliminary data.</text>
</comment>
<organism evidence="1 2">
    <name type="scientific">Vermiconidia calcicola</name>
    <dbReference type="NCBI Taxonomy" id="1690605"/>
    <lineage>
        <taxon>Eukaryota</taxon>
        <taxon>Fungi</taxon>
        <taxon>Dikarya</taxon>
        <taxon>Ascomycota</taxon>
        <taxon>Pezizomycotina</taxon>
        <taxon>Dothideomycetes</taxon>
        <taxon>Dothideomycetidae</taxon>
        <taxon>Mycosphaerellales</taxon>
        <taxon>Extremaceae</taxon>
        <taxon>Vermiconidia</taxon>
    </lineage>
</organism>
<evidence type="ECO:0000313" key="1">
    <source>
        <dbReference type="EMBL" id="KAK3703472.1"/>
    </source>
</evidence>
<gene>
    <name evidence="1" type="ORF">LTR37_014462</name>
</gene>
<sequence>MYILCTALLALWTAHAVVSQSQQHAWWKEAVIYQVYLASFKESRKENAIGYGDLDGIIDKLDHIKDLGADIVWVSPFYHSPLKDMGYDISNCDSVDPTFGGQLGDAIRLIREVHKRGMRCIHDLVINHSSNRHPWFLQSAESKTNEYRDWYFWRPPQYKNGSRYPPNNWAGNNNGSAWKYDPKTEEYYLNLFNPFQPDFNWENPDTRQAIFHDALEYWFNQGVDGFRMDAFTFYSKPHGLSDVPNCPDGEFCDASSLYLNGPREHEYLQQMNRAVLSHYMPMFTVGEYGPTYDMDIIQKCVGASRNEINTVFITNMCDIGRDGFNPVPWTLTGKGGWRDAINFTQAVGSVAAGDGSISRFANDSPKFRVQSGKALAMMLSTLSGTLSLYQGQEIGMVNVPDSWPISDYRDTYSTVYYDEALVAGGSSVGALKNLSLLARDNARPPFNWNAKEEINLADQVEDPDSVYRFWKPMLRVRKAYKDLFVYGGFEFLSLEGEKFLIYEKAAGKAKALVYINLSERTGEPPVPVPKEGEILFQTHVDRSSSTFEPFEGRIYLMQ</sequence>
<evidence type="ECO:0000313" key="2">
    <source>
        <dbReference type="Proteomes" id="UP001281147"/>
    </source>
</evidence>
<reference evidence="1" key="1">
    <citation type="submission" date="2023-07" db="EMBL/GenBank/DDBJ databases">
        <title>Black Yeasts Isolated from many extreme environments.</title>
        <authorList>
            <person name="Coleine C."/>
            <person name="Stajich J.E."/>
            <person name="Selbmann L."/>
        </authorList>
    </citation>
    <scope>NUCLEOTIDE SEQUENCE</scope>
    <source>
        <strain evidence="1">CCFEE 5714</strain>
    </source>
</reference>
<name>A0ACC3MTW3_9PEZI</name>
<dbReference type="EMBL" id="JAUTXU010000151">
    <property type="protein sequence ID" value="KAK3703472.1"/>
    <property type="molecule type" value="Genomic_DNA"/>
</dbReference>
<protein>
    <submittedName>
        <fullName evidence="1">Uncharacterized protein</fullName>
    </submittedName>
</protein>
<accession>A0ACC3MTW3</accession>
<keyword evidence="2" id="KW-1185">Reference proteome</keyword>
<proteinExistence type="predicted"/>
<dbReference type="Proteomes" id="UP001281147">
    <property type="component" value="Unassembled WGS sequence"/>
</dbReference>